<evidence type="ECO:0000313" key="8">
    <source>
        <dbReference type="Proteomes" id="UP000245884"/>
    </source>
</evidence>
<keyword evidence="8" id="KW-1185">Reference proteome</keyword>
<evidence type="ECO:0000256" key="4">
    <source>
        <dbReference type="ARBA" id="ARBA00022989"/>
    </source>
</evidence>
<dbReference type="GO" id="GO:0005743">
    <property type="term" value="C:mitochondrial inner membrane"/>
    <property type="evidence" value="ECO:0007669"/>
    <property type="project" value="UniProtKB-SubCell"/>
</dbReference>
<gene>
    <name evidence="7" type="ORF">BDZ90DRAFT_234051</name>
</gene>
<evidence type="ECO:0000256" key="2">
    <source>
        <dbReference type="ARBA" id="ARBA00022692"/>
    </source>
</evidence>
<keyword evidence="5" id="KW-0496">Mitochondrion</keyword>
<keyword evidence="2" id="KW-0812">Transmembrane</keyword>
<dbReference type="GeneID" id="37028698"/>
<evidence type="ECO:0000256" key="6">
    <source>
        <dbReference type="ARBA" id="ARBA00023136"/>
    </source>
</evidence>
<sequence length="182" mass="18707">MSSNAAAQREKLDAPASHYTQKSSVNAGMSAALTGLAAGTFVSAVQNSLGKHDRGALGIFTRTGSTVAFFTAAAGTFAFTDAMVANVRQEDGAMNAAAGGCAAGFVAGAQARSVPMMFGSCLALGTLMGTFRAAGDSLTGPYKEGLPLAAGGGDENQPDWRELRKERRNAFFKQPKETEESA</sequence>
<dbReference type="AlphaFoldDB" id="A0A316UNY0"/>
<evidence type="ECO:0000256" key="1">
    <source>
        <dbReference type="ARBA" id="ARBA00004448"/>
    </source>
</evidence>
<dbReference type="Proteomes" id="UP000245884">
    <property type="component" value="Unassembled WGS sequence"/>
</dbReference>
<dbReference type="InterPro" id="IPR039205">
    <property type="entry name" value="NDUFA11"/>
</dbReference>
<keyword evidence="6" id="KW-0472">Membrane</keyword>
<accession>A0A316UNY0</accession>
<reference evidence="7 8" key="1">
    <citation type="journal article" date="2018" name="Mol. Biol. Evol.">
        <title>Broad Genomic Sampling Reveals a Smut Pathogenic Ancestry of the Fungal Clade Ustilaginomycotina.</title>
        <authorList>
            <person name="Kijpornyongpan T."/>
            <person name="Mondo S.J."/>
            <person name="Barry K."/>
            <person name="Sandor L."/>
            <person name="Lee J."/>
            <person name="Lipzen A."/>
            <person name="Pangilinan J."/>
            <person name="LaButti K."/>
            <person name="Hainaut M."/>
            <person name="Henrissat B."/>
            <person name="Grigoriev I.V."/>
            <person name="Spatafora J.W."/>
            <person name="Aime M.C."/>
        </authorList>
    </citation>
    <scope>NUCLEOTIDE SEQUENCE [LARGE SCALE GENOMIC DNA]</scope>
    <source>
        <strain evidence="7 8">MCA 5214</strain>
    </source>
</reference>
<comment type="subcellular location">
    <subcellularLocation>
        <location evidence="1">Mitochondrion inner membrane</location>
        <topology evidence="1">Multi-pass membrane protein</topology>
    </subcellularLocation>
</comment>
<dbReference type="OrthoDB" id="1913277at2759"/>
<dbReference type="RefSeq" id="XP_025360225.1">
    <property type="nucleotide sequence ID" value="XM_025506875.1"/>
</dbReference>
<keyword evidence="4" id="KW-1133">Transmembrane helix</keyword>
<proteinExistence type="predicted"/>
<evidence type="ECO:0000256" key="3">
    <source>
        <dbReference type="ARBA" id="ARBA00022792"/>
    </source>
</evidence>
<dbReference type="PANTHER" id="PTHR21382">
    <property type="entry name" value="NADH-UBIQUINONE OXIDOREDUCTASE SUBUNIT"/>
    <property type="match status" value="1"/>
</dbReference>
<dbReference type="STRING" id="1569628.A0A316UNY0"/>
<dbReference type="EMBL" id="KZ819675">
    <property type="protein sequence ID" value="PWN25613.1"/>
    <property type="molecule type" value="Genomic_DNA"/>
</dbReference>
<dbReference type="GO" id="GO:0006120">
    <property type="term" value="P:mitochondrial electron transport, NADH to ubiquinone"/>
    <property type="evidence" value="ECO:0007669"/>
    <property type="project" value="InterPro"/>
</dbReference>
<dbReference type="GO" id="GO:0045271">
    <property type="term" value="C:respiratory chain complex I"/>
    <property type="evidence" value="ECO:0007669"/>
    <property type="project" value="InterPro"/>
</dbReference>
<keyword evidence="3" id="KW-0999">Mitochondrion inner membrane</keyword>
<evidence type="ECO:0000313" key="7">
    <source>
        <dbReference type="EMBL" id="PWN25613.1"/>
    </source>
</evidence>
<organism evidence="7 8">
    <name type="scientific">Jaminaea rosea</name>
    <dbReference type="NCBI Taxonomy" id="1569628"/>
    <lineage>
        <taxon>Eukaryota</taxon>
        <taxon>Fungi</taxon>
        <taxon>Dikarya</taxon>
        <taxon>Basidiomycota</taxon>
        <taxon>Ustilaginomycotina</taxon>
        <taxon>Exobasidiomycetes</taxon>
        <taxon>Microstromatales</taxon>
        <taxon>Microstromatales incertae sedis</taxon>
        <taxon>Jaminaea</taxon>
    </lineage>
</organism>
<dbReference type="PANTHER" id="PTHR21382:SF1">
    <property type="entry name" value="NADH DEHYDROGENASE [UBIQUINONE] 1 ALPHA SUBCOMPLEX SUBUNIT 11"/>
    <property type="match status" value="1"/>
</dbReference>
<name>A0A316UNY0_9BASI</name>
<evidence type="ECO:0000256" key="5">
    <source>
        <dbReference type="ARBA" id="ARBA00023128"/>
    </source>
</evidence>
<protein>
    <submittedName>
        <fullName evidence="7">Uncharacterized protein</fullName>
    </submittedName>
</protein>